<sequence length="261" mass="28210">MANVPLMPKATAVWLVDNTALTFEQIAEFCQLHELEVKGIADGDVAQGIRGMDPVSNDQLTRDEIERAQKDPSHKLQLSKASIEIPEVKTKKGPKYTPLSRRQDRPTAIAWLVRNHPELRDSEIMKLVGTTKPTIQAIRDRTHWNSANLQPQDPVILGLCTQIELDGMVKKAGIRAEKENKVAETAGTLLPASQTQAPEIAAPAAPEAPVPDVAPDAASVFGTTAAPTKPVEDSSEPAYDPDSVFAKLGALKESAEDGKTE</sequence>
<evidence type="ECO:0000313" key="2">
    <source>
        <dbReference type="EMBL" id="VAW15217.1"/>
    </source>
</evidence>
<feature type="region of interest" description="Disordered" evidence="1">
    <location>
        <begin position="220"/>
        <end position="242"/>
    </location>
</feature>
<proteinExistence type="predicted"/>
<dbReference type="AlphaFoldDB" id="A0A3B0TPC8"/>
<name>A0A3B0TPC8_9ZZZZ</name>
<evidence type="ECO:0000256" key="1">
    <source>
        <dbReference type="SAM" id="MobiDB-lite"/>
    </source>
</evidence>
<dbReference type="EMBL" id="UOEM01000083">
    <property type="protein sequence ID" value="VAW15217.1"/>
    <property type="molecule type" value="Genomic_DNA"/>
</dbReference>
<protein>
    <recommendedName>
        <fullName evidence="3">Cytoplasmic protein</fullName>
    </recommendedName>
</protein>
<reference evidence="2" key="1">
    <citation type="submission" date="2018-06" db="EMBL/GenBank/DDBJ databases">
        <authorList>
            <person name="Zhirakovskaya E."/>
        </authorList>
    </citation>
    <scope>NUCLEOTIDE SEQUENCE</scope>
</reference>
<dbReference type="InterPro" id="IPR010421">
    <property type="entry name" value="TrcR"/>
</dbReference>
<evidence type="ECO:0008006" key="3">
    <source>
        <dbReference type="Google" id="ProtNLM"/>
    </source>
</evidence>
<gene>
    <name evidence="2" type="ORF">MNBD_ALPHA09-77</name>
</gene>
<accession>A0A3B0TPC8</accession>
<dbReference type="Pfam" id="PF06242">
    <property type="entry name" value="TrcR"/>
    <property type="match status" value="1"/>
</dbReference>
<organism evidence="2">
    <name type="scientific">hydrothermal vent metagenome</name>
    <dbReference type="NCBI Taxonomy" id="652676"/>
    <lineage>
        <taxon>unclassified sequences</taxon>
        <taxon>metagenomes</taxon>
        <taxon>ecological metagenomes</taxon>
    </lineage>
</organism>